<name>A0A8C9FIB4_PAVCR</name>
<evidence type="ECO:0000313" key="3">
    <source>
        <dbReference type="Proteomes" id="UP000694428"/>
    </source>
</evidence>
<accession>A0A8C9FIB4</accession>
<sequence>MQTSSNEGNLSTTQIPAASHHQQSPGQCPQLQLHADLHFPSQVNTVGRQEAEGGSVGRERCRTGRTGGDPHPPPTSPCQCDLHPSAGGRERDQQHHSDMSKFIKAITDMMDGSARRGKKSESFSRSEFKKLIQQEFAPVKVSTWTRCWVTSGGGRGGDEGSCSTHSTSSVRDVPNCSFSQGLAVIVTTLCLVLPLGWGNTALISAWGGLMVSCPPEVLHQQVPLHRQPAGFRHRAHEQEGEGLLQNLCVLRAAPGARRGGGKEGSGREVLPDGTALP</sequence>
<protein>
    <submittedName>
        <fullName evidence="2">Uncharacterized protein</fullName>
    </submittedName>
</protein>
<feature type="region of interest" description="Disordered" evidence="1">
    <location>
        <begin position="256"/>
        <end position="277"/>
    </location>
</feature>
<feature type="compositionally biased region" description="Basic and acidic residues" evidence="1">
    <location>
        <begin position="260"/>
        <end position="270"/>
    </location>
</feature>
<feature type="compositionally biased region" description="Basic and acidic residues" evidence="1">
    <location>
        <begin position="88"/>
        <end position="97"/>
    </location>
</feature>
<organism evidence="2 3">
    <name type="scientific">Pavo cristatus</name>
    <name type="common">Indian peafowl</name>
    <name type="synonym">Blue peafowl</name>
    <dbReference type="NCBI Taxonomy" id="9049"/>
    <lineage>
        <taxon>Eukaryota</taxon>
        <taxon>Metazoa</taxon>
        <taxon>Chordata</taxon>
        <taxon>Craniata</taxon>
        <taxon>Vertebrata</taxon>
        <taxon>Euteleostomi</taxon>
        <taxon>Archelosauria</taxon>
        <taxon>Archosauria</taxon>
        <taxon>Dinosauria</taxon>
        <taxon>Saurischia</taxon>
        <taxon>Theropoda</taxon>
        <taxon>Coelurosauria</taxon>
        <taxon>Aves</taxon>
        <taxon>Neognathae</taxon>
        <taxon>Galloanserae</taxon>
        <taxon>Galliformes</taxon>
        <taxon>Phasianidae</taxon>
        <taxon>Phasianinae</taxon>
        <taxon>Pavo</taxon>
    </lineage>
</organism>
<evidence type="ECO:0000256" key="1">
    <source>
        <dbReference type="SAM" id="MobiDB-lite"/>
    </source>
</evidence>
<feature type="region of interest" description="Disordered" evidence="1">
    <location>
        <begin position="1"/>
        <end position="97"/>
    </location>
</feature>
<evidence type="ECO:0000313" key="2">
    <source>
        <dbReference type="Ensembl" id="ENSPSTP00000015926.1"/>
    </source>
</evidence>
<proteinExistence type="predicted"/>
<reference evidence="2" key="1">
    <citation type="submission" date="2025-08" db="UniProtKB">
        <authorList>
            <consortium name="Ensembl"/>
        </authorList>
    </citation>
    <scope>IDENTIFICATION</scope>
</reference>
<keyword evidence="3" id="KW-1185">Reference proteome</keyword>
<dbReference type="Ensembl" id="ENSPSTT00000016697.1">
    <property type="protein sequence ID" value="ENSPSTP00000015926.1"/>
    <property type="gene ID" value="ENSPSTG00000011309.1"/>
</dbReference>
<dbReference type="Proteomes" id="UP000694428">
    <property type="component" value="Unplaced"/>
</dbReference>
<reference evidence="2" key="2">
    <citation type="submission" date="2025-09" db="UniProtKB">
        <authorList>
            <consortium name="Ensembl"/>
        </authorList>
    </citation>
    <scope>IDENTIFICATION</scope>
</reference>
<feature type="compositionally biased region" description="Polar residues" evidence="1">
    <location>
        <begin position="1"/>
        <end position="30"/>
    </location>
</feature>
<dbReference type="AlphaFoldDB" id="A0A8C9FIB4"/>